<accession>A0A919A722</accession>
<evidence type="ECO:0000313" key="2">
    <source>
        <dbReference type="EMBL" id="GHE89858.1"/>
    </source>
</evidence>
<feature type="region of interest" description="Disordered" evidence="1">
    <location>
        <begin position="1"/>
        <end position="32"/>
    </location>
</feature>
<gene>
    <name evidence="2" type="ORF">GCM10014715_52990</name>
</gene>
<organism evidence="2 3">
    <name type="scientific">Streptomyces spiralis</name>
    <dbReference type="NCBI Taxonomy" id="66376"/>
    <lineage>
        <taxon>Bacteria</taxon>
        <taxon>Bacillati</taxon>
        <taxon>Actinomycetota</taxon>
        <taxon>Actinomycetes</taxon>
        <taxon>Kitasatosporales</taxon>
        <taxon>Streptomycetaceae</taxon>
        <taxon>Streptomyces</taxon>
    </lineage>
</organism>
<dbReference type="EMBL" id="BNBC01000027">
    <property type="protein sequence ID" value="GHE89858.1"/>
    <property type="molecule type" value="Genomic_DNA"/>
</dbReference>
<sequence>MRDRDGGPGDDGDGDSGRGEDPHRRAHAPTVRSACHGCPASRVFPSLHAFSPPHALSVRTHVLFARTPPPS</sequence>
<reference evidence="2" key="1">
    <citation type="journal article" date="2014" name="Int. J. Syst. Evol. Microbiol.">
        <title>Complete genome sequence of Corynebacterium casei LMG S-19264T (=DSM 44701T), isolated from a smear-ripened cheese.</title>
        <authorList>
            <consortium name="US DOE Joint Genome Institute (JGI-PGF)"/>
            <person name="Walter F."/>
            <person name="Albersmeier A."/>
            <person name="Kalinowski J."/>
            <person name="Ruckert C."/>
        </authorList>
    </citation>
    <scope>NUCLEOTIDE SEQUENCE</scope>
    <source>
        <strain evidence="2">JCM 3302</strain>
    </source>
</reference>
<dbReference type="Proteomes" id="UP000641386">
    <property type="component" value="Unassembled WGS sequence"/>
</dbReference>
<name>A0A919A722_9ACTN</name>
<evidence type="ECO:0000313" key="3">
    <source>
        <dbReference type="Proteomes" id="UP000641386"/>
    </source>
</evidence>
<keyword evidence="3" id="KW-1185">Reference proteome</keyword>
<reference evidence="2" key="2">
    <citation type="submission" date="2020-09" db="EMBL/GenBank/DDBJ databases">
        <authorList>
            <person name="Sun Q."/>
            <person name="Ohkuma M."/>
        </authorList>
    </citation>
    <scope>NUCLEOTIDE SEQUENCE</scope>
    <source>
        <strain evidence="2">JCM 3302</strain>
    </source>
</reference>
<proteinExistence type="predicted"/>
<evidence type="ECO:0000256" key="1">
    <source>
        <dbReference type="SAM" id="MobiDB-lite"/>
    </source>
</evidence>
<dbReference type="AlphaFoldDB" id="A0A919A722"/>
<comment type="caution">
    <text evidence="2">The sequence shown here is derived from an EMBL/GenBank/DDBJ whole genome shotgun (WGS) entry which is preliminary data.</text>
</comment>
<protein>
    <submittedName>
        <fullName evidence="2">Uncharacterized protein</fullName>
    </submittedName>
</protein>